<dbReference type="CDD" id="cd05466">
    <property type="entry name" value="PBP2_LTTR_substrate"/>
    <property type="match status" value="1"/>
</dbReference>
<evidence type="ECO:0000256" key="1">
    <source>
        <dbReference type="ARBA" id="ARBA00009437"/>
    </source>
</evidence>
<dbReference type="EMBL" id="DVGC01000019">
    <property type="protein sequence ID" value="HIR05029.1"/>
    <property type="molecule type" value="Genomic_DNA"/>
</dbReference>
<dbReference type="PRINTS" id="PR00039">
    <property type="entry name" value="HTHLYSR"/>
</dbReference>
<dbReference type="Gene3D" id="1.10.10.10">
    <property type="entry name" value="Winged helix-like DNA-binding domain superfamily/Winged helix DNA-binding domain"/>
    <property type="match status" value="1"/>
</dbReference>
<dbReference type="AlphaFoldDB" id="A0A9D1A2X1"/>
<keyword evidence="2" id="KW-0805">Transcription regulation</keyword>
<evidence type="ECO:0000313" key="7">
    <source>
        <dbReference type="Proteomes" id="UP000824250"/>
    </source>
</evidence>
<keyword evidence="3" id="KW-0238">DNA-binding</keyword>
<protein>
    <submittedName>
        <fullName evidence="6">LysR family transcriptional regulator</fullName>
    </submittedName>
</protein>
<dbReference type="GO" id="GO:0003700">
    <property type="term" value="F:DNA-binding transcription factor activity"/>
    <property type="evidence" value="ECO:0007669"/>
    <property type="project" value="InterPro"/>
</dbReference>
<evidence type="ECO:0000256" key="2">
    <source>
        <dbReference type="ARBA" id="ARBA00023015"/>
    </source>
</evidence>
<dbReference type="InterPro" id="IPR036390">
    <property type="entry name" value="WH_DNA-bd_sf"/>
</dbReference>
<evidence type="ECO:0000256" key="3">
    <source>
        <dbReference type="ARBA" id="ARBA00023125"/>
    </source>
</evidence>
<dbReference type="GO" id="GO:0003677">
    <property type="term" value="F:DNA binding"/>
    <property type="evidence" value="ECO:0007669"/>
    <property type="project" value="UniProtKB-KW"/>
</dbReference>
<dbReference type="PANTHER" id="PTHR30346:SF28">
    <property type="entry name" value="HTH-TYPE TRANSCRIPTIONAL REGULATOR CYNR"/>
    <property type="match status" value="1"/>
</dbReference>
<comment type="similarity">
    <text evidence="1">Belongs to the LysR transcriptional regulatory family.</text>
</comment>
<dbReference type="Gene3D" id="3.40.190.290">
    <property type="match status" value="1"/>
</dbReference>
<reference evidence="6" key="1">
    <citation type="submission" date="2020-10" db="EMBL/GenBank/DDBJ databases">
        <authorList>
            <person name="Gilroy R."/>
        </authorList>
    </citation>
    <scope>NUCLEOTIDE SEQUENCE</scope>
    <source>
        <strain evidence="6">CHK180-2868</strain>
    </source>
</reference>
<evidence type="ECO:0000256" key="4">
    <source>
        <dbReference type="ARBA" id="ARBA00023163"/>
    </source>
</evidence>
<dbReference type="SUPFAM" id="SSF46785">
    <property type="entry name" value="Winged helix' DNA-binding domain"/>
    <property type="match status" value="1"/>
</dbReference>
<reference evidence="6" key="2">
    <citation type="journal article" date="2021" name="PeerJ">
        <title>Extensive microbial diversity within the chicken gut microbiome revealed by metagenomics and culture.</title>
        <authorList>
            <person name="Gilroy R."/>
            <person name="Ravi A."/>
            <person name="Getino M."/>
            <person name="Pursley I."/>
            <person name="Horton D.L."/>
            <person name="Alikhan N.F."/>
            <person name="Baker D."/>
            <person name="Gharbi K."/>
            <person name="Hall N."/>
            <person name="Watson M."/>
            <person name="Adriaenssens E.M."/>
            <person name="Foster-Nyarko E."/>
            <person name="Jarju S."/>
            <person name="Secka A."/>
            <person name="Antonio M."/>
            <person name="Oren A."/>
            <person name="Chaudhuri R.R."/>
            <person name="La Ragione R."/>
            <person name="Hildebrand F."/>
            <person name="Pallen M.J."/>
        </authorList>
    </citation>
    <scope>NUCLEOTIDE SEQUENCE</scope>
    <source>
        <strain evidence="6">CHK180-2868</strain>
    </source>
</reference>
<evidence type="ECO:0000259" key="5">
    <source>
        <dbReference type="PROSITE" id="PS50931"/>
    </source>
</evidence>
<dbReference type="PROSITE" id="PS50931">
    <property type="entry name" value="HTH_LYSR"/>
    <property type="match status" value="1"/>
</dbReference>
<keyword evidence="4" id="KW-0804">Transcription</keyword>
<sequence length="308" mass="35520">MDLREQKYVCTLAECGNLTRAAEKLYISQPALSIYITNLEKSMGVSLFDRSGKKFTLTYAGERYVEKALKMLELEEDFNREIYDIVCQTAGRLRIGVSQRRGSWLIPPVIAEYEKKWPKVELVIREGNLTVLNDMLKKSELDMIVLNGDDVSGGMESEILFEEEFLIAVPVRHPVNEKSEYVPGERYRKLKLEYLDGETLILHTPMQSSRNVEDALLKRHRVTPGRIRIIRSNETALQMVAEDLGITFMREGYAVNLKYKKPVNYYIMDTEHHKRTVVVAYKKGLALPDYMQSMVDILKEHGKTFLSV</sequence>
<dbReference type="PANTHER" id="PTHR30346">
    <property type="entry name" value="TRANSCRIPTIONAL DUAL REGULATOR HCAR-RELATED"/>
    <property type="match status" value="1"/>
</dbReference>
<proteinExistence type="inferred from homology"/>
<comment type="caution">
    <text evidence="6">The sequence shown here is derived from an EMBL/GenBank/DDBJ whole genome shotgun (WGS) entry which is preliminary data.</text>
</comment>
<dbReference type="Proteomes" id="UP000824250">
    <property type="component" value="Unassembled WGS sequence"/>
</dbReference>
<dbReference type="SUPFAM" id="SSF53850">
    <property type="entry name" value="Periplasmic binding protein-like II"/>
    <property type="match status" value="1"/>
</dbReference>
<feature type="domain" description="HTH lysR-type" evidence="5">
    <location>
        <begin position="1"/>
        <end position="58"/>
    </location>
</feature>
<dbReference type="GO" id="GO:0032993">
    <property type="term" value="C:protein-DNA complex"/>
    <property type="evidence" value="ECO:0007669"/>
    <property type="project" value="TreeGrafter"/>
</dbReference>
<accession>A0A9D1A2X1</accession>
<dbReference type="Pfam" id="PF03466">
    <property type="entry name" value="LysR_substrate"/>
    <property type="match status" value="1"/>
</dbReference>
<dbReference type="Pfam" id="PF00126">
    <property type="entry name" value="HTH_1"/>
    <property type="match status" value="1"/>
</dbReference>
<evidence type="ECO:0000313" key="6">
    <source>
        <dbReference type="EMBL" id="HIR05029.1"/>
    </source>
</evidence>
<gene>
    <name evidence="6" type="ORF">IAB28_03560</name>
</gene>
<dbReference type="InterPro" id="IPR000847">
    <property type="entry name" value="LysR_HTH_N"/>
</dbReference>
<dbReference type="InterPro" id="IPR036388">
    <property type="entry name" value="WH-like_DNA-bd_sf"/>
</dbReference>
<dbReference type="InterPro" id="IPR005119">
    <property type="entry name" value="LysR_subst-bd"/>
</dbReference>
<name>A0A9D1A2X1_9FIRM</name>
<organism evidence="6 7">
    <name type="scientific">Candidatus Copromonas faecavium</name>
    <name type="common">nom. illeg.</name>
    <dbReference type="NCBI Taxonomy" id="2840740"/>
    <lineage>
        <taxon>Bacteria</taxon>
        <taxon>Bacillati</taxon>
        <taxon>Bacillota</taxon>
        <taxon>Clostridia</taxon>
        <taxon>Lachnospirales</taxon>
        <taxon>Lachnospiraceae</taxon>
        <taxon>Candidatus Copromonas (nom. illeg.)</taxon>
    </lineage>
</organism>
<dbReference type="FunFam" id="1.10.10.10:FF:000001">
    <property type="entry name" value="LysR family transcriptional regulator"/>
    <property type="match status" value="1"/>
</dbReference>